<dbReference type="AlphaFoldDB" id="A0A2P2MLG1"/>
<evidence type="ECO:0000313" key="1">
    <source>
        <dbReference type="EMBL" id="MBX31066.1"/>
    </source>
</evidence>
<organism evidence="1">
    <name type="scientific">Rhizophora mucronata</name>
    <name type="common">Asiatic mangrove</name>
    <dbReference type="NCBI Taxonomy" id="61149"/>
    <lineage>
        <taxon>Eukaryota</taxon>
        <taxon>Viridiplantae</taxon>
        <taxon>Streptophyta</taxon>
        <taxon>Embryophyta</taxon>
        <taxon>Tracheophyta</taxon>
        <taxon>Spermatophyta</taxon>
        <taxon>Magnoliopsida</taxon>
        <taxon>eudicotyledons</taxon>
        <taxon>Gunneridae</taxon>
        <taxon>Pentapetalae</taxon>
        <taxon>rosids</taxon>
        <taxon>fabids</taxon>
        <taxon>Malpighiales</taxon>
        <taxon>Rhizophoraceae</taxon>
        <taxon>Rhizophora</taxon>
    </lineage>
</organism>
<proteinExistence type="predicted"/>
<dbReference type="EMBL" id="GGEC01050582">
    <property type="protein sequence ID" value="MBX31066.1"/>
    <property type="molecule type" value="Transcribed_RNA"/>
</dbReference>
<reference evidence="1" key="1">
    <citation type="submission" date="2018-02" db="EMBL/GenBank/DDBJ databases">
        <title>Rhizophora mucronata_Transcriptome.</title>
        <authorList>
            <person name="Meera S.P."/>
            <person name="Sreeshan A."/>
            <person name="Augustine A."/>
        </authorList>
    </citation>
    <scope>NUCLEOTIDE SEQUENCE</scope>
    <source>
        <tissue evidence="1">Leaf</tissue>
    </source>
</reference>
<name>A0A2P2MLG1_RHIMU</name>
<protein>
    <submittedName>
        <fullName evidence="1">F-box/LRR-repeat protein 14-like</fullName>
    </submittedName>
</protein>
<accession>A0A2P2MLG1</accession>
<sequence>MQLHHLILRDSNFVKPLRCTSPPPMPGHLSRSNLTKLTKPEKELIPSAVIALFLLKLKLTRFERSLICLSPRSEICSQ</sequence>